<reference evidence="3 4" key="1">
    <citation type="journal article" date="2024" name="Chem. Sci.">
        <title>Discovery of megapolipeptins by genome mining of a Burkholderiales bacteria collection.</title>
        <authorList>
            <person name="Paulo B.S."/>
            <person name="Recchia M.J.J."/>
            <person name="Lee S."/>
            <person name="Fergusson C.H."/>
            <person name="Romanowski S.B."/>
            <person name="Hernandez A."/>
            <person name="Krull N."/>
            <person name="Liu D.Y."/>
            <person name="Cavanagh H."/>
            <person name="Bos A."/>
            <person name="Gray C.A."/>
            <person name="Murphy B.T."/>
            <person name="Linington R.G."/>
            <person name="Eustaquio A.S."/>
        </authorList>
    </citation>
    <scope>NUCLEOTIDE SEQUENCE [LARGE SCALE GENOMIC DNA]</scope>
    <source>
        <strain evidence="3 4">RL21-008-BIB-A</strain>
    </source>
</reference>
<dbReference type="RefSeq" id="WP_408156205.1">
    <property type="nucleotide sequence ID" value="NZ_JAQQFM010000003.1"/>
</dbReference>
<dbReference type="Gene3D" id="2.60.120.1440">
    <property type="match status" value="1"/>
</dbReference>
<dbReference type="Proteomes" id="UP001629246">
    <property type="component" value="Unassembled WGS sequence"/>
</dbReference>
<dbReference type="PIRSF" id="PIRSF018266">
    <property type="entry name" value="FecR"/>
    <property type="match status" value="1"/>
</dbReference>
<sequence>MGTSVSTRFSHSIDPKVLDQAAEWLMQLNASHVSDEDRRACARWQQASPEHARAWARAELLMNKLGGLPAELAMPVLDRPAQLDRAGRRKAVAKLAGLLAALPAAWLGWRLFDRQQWSADQRTAIGERREIRLADGTHVILNTASAMDVSYDAQRRLIRLRCGEIMIETATDTAAVRRPFYVETAEGRMEALGTRFSVRQEEGRTQLAVFESAVRIAPRKMPPSGFRIIQAGQKTGFSASAIEAEQISARDDEAWAHGMLLADRMRLAEFAAELGRYRSGVLHCDPAVADLLISGTFPLDDPERVLSMLVSTYPVSAVQRFSGYWVTLIPRA</sequence>
<comment type="caution">
    <text evidence="3">The sequence shown here is derived from an EMBL/GenBank/DDBJ whole genome shotgun (WGS) entry which is preliminary data.</text>
</comment>
<dbReference type="Pfam" id="PF04773">
    <property type="entry name" value="FecR"/>
    <property type="match status" value="1"/>
</dbReference>
<proteinExistence type="predicted"/>
<accession>A0ABW9A545</accession>
<evidence type="ECO:0000313" key="4">
    <source>
        <dbReference type="Proteomes" id="UP001629246"/>
    </source>
</evidence>
<evidence type="ECO:0000259" key="1">
    <source>
        <dbReference type="Pfam" id="PF04773"/>
    </source>
</evidence>
<evidence type="ECO:0000259" key="2">
    <source>
        <dbReference type="Pfam" id="PF16220"/>
    </source>
</evidence>
<dbReference type="InterPro" id="IPR012373">
    <property type="entry name" value="Ferrdict_sens_TM"/>
</dbReference>
<feature type="domain" description="FecR N-terminal" evidence="2">
    <location>
        <begin position="19"/>
        <end position="60"/>
    </location>
</feature>
<dbReference type="InterPro" id="IPR006860">
    <property type="entry name" value="FecR"/>
</dbReference>
<evidence type="ECO:0000313" key="3">
    <source>
        <dbReference type="EMBL" id="MFL9924006.1"/>
    </source>
</evidence>
<name>A0ABW9A545_9BURK</name>
<protein>
    <submittedName>
        <fullName evidence="3">FecR domain-containing protein</fullName>
    </submittedName>
</protein>
<keyword evidence="4" id="KW-1185">Reference proteome</keyword>
<dbReference type="Pfam" id="PF16220">
    <property type="entry name" value="DUF4880"/>
    <property type="match status" value="1"/>
</dbReference>
<dbReference type="InterPro" id="IPR032623">
    <property type="entry name" value="FecR_N"/>
</dbReference>
<organism evidence="3 4">
    <name type="scientific">Herbaspirillum lusitanum</name>
    <dbReference type="NCBI Taxonomy" id="213312"/>
    <lineage>
        <taxon>Bacteria</taxon>
        <taxon>Pseudomonadati</taxon>
        <taxon>Pseudomonadota</taxon>
        <taxon>Betaproteobacteria</taxon>
        <taxon>Burkholderiales</taxon>
        <taxon>Oxalobacteraceae</taxon>
        <taxon>Herbaspirillum</taxon>
    </lineage>
</organism>
<dbReference type="PANTHER" id="PTHR30273:SF2">
    <property type="entry name" value="PROTEIN FECR"/>
    <property type="match status" value="1"/>
</dbReference>
<gene>
    <name evidence="3" type="ORF">PQR62_07015</name>
</gene>
<feature type="domain" description="FecR protein" evidence="1">
    <location>
        <begin position="122"/>
        <end position="215"/>
    </location>
</feature>
<dbReference type="PANTHER" id="PTHR30273">
    <property type="entry name" value="PERIPLASMIC SIGNAL SENSOR AND SIGMA FACTOR ACTIVATOR FECR-RELATED"/>
    <property type="match status" value="1"/>
</dbReference>
<dbReference type="EMBL" id="JAQQFM010000003">
    <property type="protein sequence ID" value="MFL9924006.1"/>
    <property type="molecule type" value="Genomic_DNA"/>
</dbReference>